<dbReference type="GO" id="GO:0005737">
    <property type="term" value="C:cytoplasm"/>
    <property type="evidence" value="ECO:0007669"/>
    <property type="project" value="TreeGrafter"/>
</dbReference>
<dbReference type="PANTHER" id="PTHR45808:SF6">
    <property type="entry name" value="RHO GTPASE-ACTIVATING PROTEIN 1"/>
    <property type="match status" value="1"/>
</dbReference>
<dbReference type="SUPFAM" id="SSF48350">
    <property type="entry name" value="GTPase activation domain, GAP"/>
    <property type="match status" value="1"/>
</dbReference>
<dbReference type="InterPro" id="IPR001251">
    <property type="entry name" value="CRAL-TRIO_dom"/>
</dbReference>
<dbReference type="InterPro" id="IPR000198">
    <property type="entry name" value="RhoGAP_dom"/>
</dbReference>
<feature type="domain" description="Rho-GAP" evidence="3">
    <location>
        <begin position="242"/>
        <end position="429"/>
    </location>
</feature>
<reference evidence="4 5" key="2">
    <citation type="submission" date="2019-01" db="EMBL/GenBank/DDBJ databases">
        <title>A chromosome length genome reference of the Java medaka (oryzias javanicus).</title>
        <authorList>
            <person name="Herpin A."/>
            <person name="Takehana Y."/>
            <person name="Naruse K."/>
            <person name="Ansai S."/>
            <person name="Kawaguchi M."/>
        </authorList>
    </citation>
    <scope>NUCLEOTIDE SEQUENCE [LARGE SCALE GENOMIC DNA]</scope>
    <source>
        <strain evidence="4">RS831</strain>
        <tissue evidence="4">Whole body</tissue>
    </source>
</reference>
<evidence type="ECO:0000313" key="5">
    <source>
        <dbReference type="Proteomes" id="UP000283210"/>
    </source>
</evidence>
<dbReference type="GO" id="GO:2001136">
    <property type="term" value="P:negative regulation of endocytic recycling"/>
    <property type="evidence" value="ECO:0007669"/>
    <property type="project" value="TreeGrafter"/>
</dbReference>
<dbReference type="SMART" id="SM00516">
    <property type="entry name" value="SEC14"/>
    <property type="match status" value="1"/>
</dbReference>
<dbReference type="EMBL" id="CM012438">
    <property type="protein sequence ID" value="RVE75007.1"/>
    <property type="molecule type" value="Genomic_DNA"/>
</dbReference>
<dbReference type="Pfam" id="PF00620">
    <property type="entry name" value="RhoGAP"/>
    <property type="match status" value="1"/>
</dbReference>
<sequence>MSSELLVDVGEDPATAQLGQLKLAPMEDPQWPPDELTLSKSDTDVSQGFDANSPHVPWDHPFYDIARHHIIEVAGDDNFGRKVIVFSACRMPPQHQLDHHKLLMYLKATLDQYVESDYTLIYFHHGLTSLNKPSLGWLRDAYKEFDRKYKKNIKALYIVHPTLFIKTLLVLFKPIISLKFGRKINYVSYLSELEDVVKCEQLLIPQRVREYDEKLRASAKPSSPPPMSPPRSPPLPNQVFGVPLSQLRQRDPDGDPVPTVMKDTIGFLSEQGLEIEGIFRRSANVTLVKEVQSKYNSGEAVNFRDMEDVHLAAVILKTFLRELPEPLLTFQLYNDIVNFASVSSDCQLEVIKTMLESLPEENYASLRYLITFLAQVSINSEVNKMTNSNLAVVFGPNLLWGRDNAMTLSAIGPINNFTMVLLEQQHLIFQ</sequence>
<accession>A0A437DJD7</accession>
<dbReference type="Proteomes" id="UP000283210">
    <property type="component" value="Chromosome 2"/>
</dbReference>
<dbReference type="Gene3D" id="3.40.525.10">
    <property type="entry name" value="CRAL-TRIO lipid binding domain"/>
    <property type="match status" value="1"/>
</dbReference>
<keyword evidence="5" id="KW-1185">Reference proteome</keyword>
<feature type="domain" description="CRAL-TRIO" evidence="2">
    <location>
        <begin position="61"/>
        <end position="216"/>
    </location>
</feature>
<dbReference type="Pfam" id="PF13716">
    <property type="entry name" value="CRAL_TRIO_2"/>
    <property type="match status" value="1"/>
</dbReference>
<protein>
    <recommendedName>
        <fullName evidence="6">Rho-GAP domain-containing protein</fullName>
    </recommendedName>
</protein>
<dbReference type="OMA" id="SHNPDCD"/>
<evidence type="ECO:0000256" key="1">
    <source>
        <dbReference type="SAM" id="MobiDB-lite"/>
    </source>
</evidence>
<dbReference type="FunFam" id="3.40.525.10:FF:000007">
    <property type="entry name" value="rho GTPase-activating protein 1"/>
    <property type="match status" value="1"/>
</dbReference>
<evidence type="ECO:0000259" key="3">
    <source>
        <dbReference type="PROSITE" id="PS50238"/>
    </source>
</evidence>
<dbReference type="AlphaFoldDB" id="A0A437DJD7"/>
<dbReference type="Gene3D" id="1.10.555.10">
    <property type="entry name" value="Rho GTPase activation protein"/>
    <property type="match status" value="1"/>
</dbReference>
<dbReference type="GO" id="GO:0007264">
    <property type="term" value="P:small GTPase-mediated signal transduction"/>
    <property type="evidence" value="ECO:0007669"/>
    <property type="project" value="TreeGrafter"/>
</dbReference>
<proteinExistence type="predicted"/>
<dbReference type="CDD" id="cd00170">
    <property type="entry name" value="SEC14"/>
    <property type="match status" value="1"/>
</dbReference>
<gene>
    <name evidence="4" type="ORF">OJAV_G00012580</name>
</gene>
<organism evidence="4 5">
    <name type="scientific">Oryzias javanicus</name>
    <name type="common">Javanese ricefish</name>
    <name type="synonym">Aplocheilus javanicus</name>
    <dbReference type="NCBI Taxonomy" id="123683"/>
    <lineage>
        <taxon>Eukaryota</taxon>
        <taxon>Metazoa</taxon>
        <taxon>Chordata</taxon>
        <taxon>Craniata</taxon>
        <taxon>Vertebrata</taxon>
        <taxon>Euteleostomi</taxon>
        <taxon>Actinopterygii</taxon>
        <taxon>Neopterygii</taxon>
        <taxon>Teleostei</taxon>
        <taxon>Neoteleostei</taxon>
        <taxon>Acanthomorphata</taxon>
        <taxon>Ovalentaria</taxon>
        <taxon>Atherinomorphae</taxon>
        <taxon>Beloniformes</taxon>
        <taxon>Adrianichthyidae</taxon>
        <taxon>Oryziinae</taxon>
        <taxon>Oryzias</taxon>
    </lineage>
</organism>
<feature type="compositionally biased region" description="Pro residues" evidence="1">
    <location>
        <begin position="222"/>
        <end position="235"/>
    </location>
</feature>
<dbReference type="PANTHER" id="PTHR45808">
    <property type="entry name" value="RHO GTPASE-ACTIVATING PROTEIN 68F"/>
    <property type="match status" value="1"/>
</dbReference>
<feature type="region of interest" description="Disordered" evidence="1">
    <location>
        <begin position="214"/>
        <end position="235"/>
    </location>
</feature>
<name>A0A437DJD7_ORYJA</name>
<evidence type="ECO:0000313" key="4">
    <source>
        <dbReference type="EMBL" id="RVE75007.1"/>
    </source>
</evidence>
<dbReference type="SMART" id="SM00324">
    <property type="entry name" value="RhoGAP"/>
    <property type="match status" value="1"/>
</dbReference>
<dbReference type="PROSITE" id="PS50238">
    <property type="entry name" value="RHOGAP"/>
    <property type="match status" value="1"/>
</dbReference>
<dbReference type="SUPFAM" id="SSF52087">
    <property type="entry name" value="CRAL/TRIO domain"/>
    <property type="match status" value="1"/>
</dbReference>
<dbReference type="OrthoDB" id="19923at2759"/>
<evidence type="ECO:0000259" key="2">
    <source>
        <dbReference type="PROSITE" id="PS50191"/>
    </source>
</evidence>
<dbReference type="InterPro" id="IPR008936">
    <property type="entry name" value="Rho_GTPase_activation_prot"/>
</dbReference>
<dbReference type="PROSITE" id="PS50191">
    <property type="entry name" value="CRAL_TRIO"/>
    <property type="match status" value="1"/>
</dbReference>
<evidence type="ECO:0008006" key="6">
    <source>
        <dbReference type="Google" id="ProtNLM"/>
    </source>
</evidence>
<dbReference type="InterPro" id="IPR036865">
    <property type="entry name" value="CRAL-TRIO_dom_sf"/>
</dbReference>
<reference evidence="4 5" key="1">
    <citation type="submission" date="2018-11" db="EMBL/GenBank/DDBJ databases">
        <authorList>
            <person name="Lopez-Roques C."/>
            <person name="Donnadieu C."/>
            <person name="Bouchez O."/>
            <person name="Klopp C."/>
            <person name="Cabau C."/>
            <person name="Zahm M."/>
        </authorList>
    </citation>
    <scope>NUCLEOTIDE SEQUENCE [LARGE SCALE GENOMIC DNA]</scope>
    <source>
        <strain evidence="4">RS831</strain>
        <tissue evidence="4">Whole body</tissue>
    </source>
</reference>
<dbReference type="GO" id="GO:0005096">
    <property type="term" value="F:GTPase activator activity"/>
    <property type="evidence" value="ECO:0007669"/>
    <property type="project" value="TreeGrafter"/>
</dbReference>